<dbReference type="GO" id="GO:0016020">
    <property type="term" value="C:membrane"/>
    <property type="evidence" value="ECO:0007669"/>
    <property type="project" value="InterPro"/>
</dbReference>
<evidence type="ECO:0000256" key="6">
    <source>
        <dbReference type="ARBA" id="ARBA00022777"/>
    </source>
</evidence>
<keyword evidence="9" id="KW-0472">Membrane</keyword>
<dbReference type="SMART" id="SM00387">
    <property type="entry name" value="HATPase_c"/>
    <property type="match status" value="1"/>
</dbReference>
<name>A0A0F0GD25_LENAE</name>
<evidence type="ECO:0000256" key="2">
    <source>
        <dbReference type="ARBA" id="ARBA00012438"/>
    </source>
</evidence>
<evidence type="ECO:0000256" key="9">
    <source>
        <dbReference type="SAM" id="Phobius"/>
    </source>
</evidence>
<dbReference type="CDD" id="cd16917">
    <property type="entry name" value="HATPase_UhpB-NarQ-NarX-like"/>
    <property type="match status" value="1"/>
</dbReference>
<accession>A0A0F0GD25</accession>
<dbReference type="Gene3D" id="1.20.5.1930">
    <property type="match status" value="1"/>
</dbReference>
<dbReference type="RefSeq" id="WP_045317617.1">
    <property type="nucleotide sequence ID" value="NZ_JYJG01000447.1"/>
</dbReference>
<keyword evidence="9" id="KW-1133">Transmembrane helix</keyword>
<feature type="transmembrane region" description="Helical" evidence="9">
    <location>
        <begin position="29"/>
        <end position="47"/>
    </location>
</feature>
<feature type="transmembrane region" description="Helical" evidence="9">
    <location>
        <begin position="273"/>
        <end position="293"/>
    </location>
</feature>
<keyword evidence="6" id="KW-0418">Kinase</keyword>
<gene>
    <name evidence="11" type="ORF">UK23_43115</name>
</gene>
<dbReference type="PATRIC" id="fig|68170.10.peg.1833"/>
<evidence type="ECO:0000256" key="8">
    <source>
        <dbReference type="ARBA" id="ARBA00023012"/>
    </source>
</evidence>
<evidence type="ECO:0000256" key="3">
    <source>
        <dbReference type="ARBA" id="ARBA00022553"/>
    </source>
</evidence>
<evidence type="ECO:0000313" key="12">
    <source>
        <dbReference type="Proteomes" id="UP000033393"/>
    </source>
</evidence>
<dbReference type="EMBL" id="JYJG01000447">
    <property type="protein sequence ID" value="KJK35055.1"/>
    <property type="molecule type" value="Genomic_DNA"/>
</dbReference>
<keyword evidence="4" id="KW-0808">Transferase</keyword>
<protein>
    <recommendedName>
        <fullName evidence="2">histidine kinase</fullName>
        <ecNumber evidence="2">2.7.13.3</ecNumber>
    </recommendedName>
</protein>
<evidence type="ECO:0000256" key="7">
    <source>
        <dbReference type="ARBA" id="ARBA00022840"/>
    </source>
</evidence>
<feature type="transmembrane region" description="Helical" evidence="9">
    <location>
        <begin position="125"/>
        <end position="143"/>
    </location>
</feature>
<keyword evidence="12" id="KW-1185">Reference proteome</keyword>
<feature type="transmembrane region" description="Helical" evidence="9">
    <location>
        <begin position="168"/>
        <end position="193"/>
    </location>
</feature>
<feature type="transmembrane region" description="Helical" evidence="9">
    <location>
        <begin position="232"/>
        <end position="252"/>
    </location>
</feature>
<keyword evidence="7" id="KW-0067">ATP-binding</keyword>
<dbReference type="AlphaFoldDB" id="A0A0F0GD25"/>
<feature type="transmembrane region" description="Helical" evidence="9">
    <location>
        <begin position="205"/>
        <end position="226"/>
    </location>
</feature>
<dbReference type="InterPro" id="IPR011712">
    <property type="entry name" value="Sig_transdc_His_kin_sub3_dim/P"/>
</dbReference>
<dbReference type="InterPro" id="IPR036890">
    <property type="entry name" value="HATPase_C_sf"/>
</dbReference>
<dbReference type="SUPFAM" id="SSF55874">
    <property type="entry name" value="ATPase domain of HSP90 chaperone/DNA topoisomerase II/histidine kinase"/>
    <property type="match status" value="1"/>
</dbReference>
<evidence type="ECO:0000313" key="11">
    <source>
        <dbReference type="EMBL" id="KJK35055.1"/>
    </source>
</evidence>
<sequence>MRSLGLVLLGVAVVLTAGAGWLRPSLAFAGLATLGLAVAALGVVITFRVRANPVGALLAWAGAIVVFLAARDVYYRVWLDDPTAVPLDLRVVAFLNESGWWLLAAVALLLLHFPDGTLPSRRWKLVPPLVVVLALAQQGFGMAPREPFTEPMQDLPHPWGPPSDVVNVLSYAVNIGLVVAFLAAGVSLVLRFRRASDPVRAQLKWLAFAGLAATAYPVVCLAEIVVTGRSGVVATVFGVVTIIALFCSVGVAMLRHDLYDVDRVLADTISYTIVLLVLIGAYALAALTLGIVVGQDSPAAAAGATAVCAVLLAPLKKRLQRVVDRRLFPRTKAALQAIEDLQHRVHTQAAQPEELEEALRTALKDPTLRVGLLIPASTGFVDTQGVPVADTGLVPITLGGTQIGVLSSSTTTPAVLRIVATAAASLVEVSRLRGELAAALREVEASRTRLVQAGDAERKRLERDLHDGAQQRLVSLGMAMRLAQRQLPTGDIDVHALLDQGVAELATAIAELRQIAHGLRPTSLDDGLHNALAALTNKLPVPVTLEIMDEPLADDITVTAYFVAAEAITNAAKHARASAITVRVTQQEDAVNVVVKDDGCGGADPRAGGGLAGLADRVAALGGSLRLHSKPGLGTTIQAVLPCAS</sequence>
<dbReference type="GO" id="GO:0046983">
    <property type="term" value="F:protein dimerization activity"/>
    <property type="evidence" value="ECO:0007669"/>
    <property type="project" value="InterPro"/>
</dbReference>
<comment type="catalytic activity">
    <reaction evidence="1">
        <text>ATP + protein L-histidine = ADP + protein N-phospho-L-histidine.</text>
        <dbReference type="EC" id="2.7.13.3"/>
    </reaction>
</comment>
<dbReference type="GO" id="GO:0000155">
    <property type="term" value="F:phosphorelay sensor kinase activity"/>
    <property type="evidence" value="ECO:0007669"/>
    <property type="project" value="InterPro"/>
</dbReference>
<dbReference type="EC" id="2.7.13.3" evidence="2"/>
<proteinExistence type="predicted"/>
<reference evidence="11 12" key="1">
    <citation type="submission" date="2015-02" db="EMBL/GenBank/DDBJ databases">
        <authorList>
            <person name="Ju K.-S."/>
            <person name="Doroghazi J.R."/>
            <person name="Metcalf W."/>
        </authorList>
    </citation>
    <scope>NUCLEOTIDE SEQUENCE [LARGE SCALE GENOMIC DNA]</scope>
    <source>
        <strain evidence="11 12">NRRL B-16140</strain>
    </source>
</reference>
<dbReference type="InterPro" id="IPR003594">
    <property type="entry name" value="HATPase_dom"/>
</dbReference>
<keyword evidence="5" id="KW-0547">Nucleotide-binding</keyword>
<dbReference type="Pfam" id="PF07730">
    <property type="entry name" value="HisKA_3"/>
    <property type="match status" value="1"/>
</dbReference>
<feature type="domain" description="Histidine kinase/HSP90-like ATPase" evidence="10">
    <location>
        <begin position="555"/>
        <end position="645"/>
    </location>
</feature>
<dbReference type="OrthoDB" id="5241729at2"/>
<feature type="transmembrane region" description="Helical" evidence="9">
    <location>
        <begin position="91"/>
        <end position="113"/>
    </location>
</feature>
<dbReference type="Pfam" id="PF02518">
    <property type="entry name" value="HATPase_c"/>
    <property type="match status" value="1"/>
</dbReference>
<dbReference type="PANTHER" id="PTHR24421">
    <property type="entry name" value="NITRATE/NITRITE SENSOR PROTEIN NARX-RELATED"/>
    <property type="match status" value="1"/>
</dbReference>
<keyword evidence="9" id="KW-0812">Transmembrane</keyword>
<dbReference type="Gene3D" id="3.30.565.10">
    <property type="entry name" value="Histidine kinase-like ATPase, C-terminal domain"/>
    <property type="match status" value="1"/>
</dbReference>
<evidence type="ECO:0000256" key="4">
    <source>
        <dbReference type="ARBA" id="ARBA00022679"/>
    </source>
</evidence>
<evidence type="ECO:0000256" key="5">
    <source>
        <dbReference type="ARBA" id="ARBA00022741"/>
    </source>
</evidence>
<comment type="caution">
    <text evidence="11">The sequence shown here is derived from an EMBL/GenBank/DDBJ whole genome shotgun (WGS) entry which is preliminary data.</text>
</comment>
<keyword evidence="3" id="KW-0597">Phosphoprotein</keyword>
<dbReference type="Proteomes" id="UP000033393">
    <property type="component" value="Unassembled WGS sequence"/>
</dbReference>
<dbReference type="GO" id="GO:0005524">
    <property type="term" value="F:ATP binding"/>
    <property type="evidence" value="ECO:0007669"/>
    <property type="project" value="UniProtKB-KW"/>
</dbReference>
<organism evidence="11 12">
    <name type="scientific">Lentzea aerocolonigenes</name>
    <name type="common">Lechevalieria aerocolonigenes</name>
    <name type="synonym">Saccharothrix aerocolonigenes</name>
    <dbReference type="NCBI Taxonomy" id="68170"/>
    <lineage>
        <taxon>Bacteria</taxon>
        <taxon>Bacillati</taxon>
        <taxon>Actinomycetota</taxon>
        <taxon>Actinomycetes</taxon>
        <taxon>Pseudonocardiales</taxon>
        <taxon>Pseudonocardiaceae</taxon>
        <taxon>Lentzea</taxon>
    </lineage>
</organism>
<evidence type="ECO:0000259" key="10">
    <source>
        <dbReference type="SMART" id="SM00387"/>
    </source>
</evidence>
<feature type="transmembrane region" description="Helical" evidence="9">
    <location>
        <begin position="54"/>
        <end position="71"/>
    </location>
</feature>
<keyword evidence="8" id="KW-0902">Two-component regulatory system</keyword>
<feature type="transmembrane region" description="Helical" evidence="9">
    <location>
        <begin position="299"/>
        <end position="315"/>
    </location>
</feature>
<dbReference type="InterPro" id="IPR050482">
    <property type="entry name" value="Sensor_HK_TwoCompSys"/>
</dbReference>
<evidence type="ECO:0000256" key="1">
    <source>
        <dbReference type="ARBA" id="ARBA00000085"/>
    </source>
</evidence>
<dbReference type="PANTHER" id="PTHR24421:SF10">
    <property type="entry name" value="NITRATE_NITRITE SENSOR PROTEIN NARQ"/>
    <property type="match status" value="1"/>
</dbReference>